<proteinExistence type="predicted"/>
<accession>A0ABX1G495</accession>
<comment type="caution">
    <text evidence="1">The sequence shown here is derived from an EMBL/GenBank/DDBJ whole genome shotgun (WGS) entry which is preliminary data.</text>
</comment>
<sequence length="125" mass="13948">MSTDLRTERAAIAVWAATGHKALDWVYMAPEDERVRWCMHLGAAVIAAEDKAKVTPEVAELDPIVAAFINARTEYVEALRQTRGTDNQGDYNRWQGHAAARRQLAQSLGYTVPSEMGSTTRRETE</sequence>
<reference evidence="1 2" key="1">
    <citation type="submission" date="2020-04" db="EMBL/GenBank/DDBJ databases">
        <title>Paeniglutamicibacter sp. ANT13_2, a novel actinomycete isolated from sediment in Antarctica.</title>
        <authorList>
            <person name="Sakdapetsiri C."/>
            <person name="Pinyakong O."/>
        </authorList>
    </citation>
    <scope>NUCLEOTIDE SEQUENCE [LARGE SCALE GENOMIC DNA]</scope>
    <source>
        <strain evidence="1 2">ANT13_2</strain>
    </source>
</reference>
<name>A0ABX1G495_9MICC</name>
<evidence type="ECO:0000313" key="2">
    <source>
        <dbReference type="Proteomes" id="UP000746595"/>
    </source>
</evidence>
<keyword evidence="2" id="KW-1185">Reference proteome</keyword>
<evidence type="ECO:0000313" key="1">
    <source>
        <dbReference type="EMBL" id="NKG21058.1"/>
    </source>
</evidence>
<dbReference type="EMBL" id="JAAWVT010000004">
    <property type="protein sequence ID" value="NKG21058.1"/>
    <property type="molecule type" value="Genomic_DNA"/>
</dbReference>
<protein>
    <submittedName>
        <fullName evidence="1">Uncharacterized protein</fullName>
    </submittedName>
</protein>
<gene>
    <name evidence="1" type="ORF">HED64_10120</name>
</gene>
<organism evidence="1 2">
    <name type="scientific">Paeniglutamicibacter terrestris</name>
    <dbReference type="NCBI Taxonomy" id="2723403"/>
    <lineage>
        <taxon>Bacteria</taxon>
        <taxon>Bacillati</taxon>
        <taxon>Actinomycetota</taxon>
        <taxon>Actinomycetes</taxon>
        <taxon>Micrococcales</taxon>
        <taxon>Micrococcaceae</taxon>
        <taxon>Paeniglutamicibacter</taxon>
    </lineage>
</organism>
<dbReference type="Proteomes" id="UP000746595">
    <property type="component" value="Unassembled WGS sequence"/>
</dbReference>
<dbReference type="RefSeq" id="WP_168151883.1">
    <property type="nucleotide sequence ID" value="NZ_JAAWVT010000004.1"/>
</dbReference>